<evidence type="ECO:0000313" key="9">
    <source>
        <dbReference type="EnsemblMetazoa" id="CapteP20448"/>
    </source>
</evidence>
<evidence type="ECO:0000256" key="3">
    <source>
        <dbReference type="ARBA" id="ARBA00022729"/>
    </source>
</evidence>
<evidence type="ECO:0000256" key="2">
    <source>
        <dbReference type="ARBA" id="ARBA00022692"/>
    </source>
</evidence>
<dbReference type="EMBL" id="AMQN01012915">
    <property type="status" value="NOT_ANNOTATED_CDS"/>
    <property type="molecule type" value="Genomic_DNA"/>
</dbReference>
<feature type="region of interest" description="Disordered" evidence="6">
    <location>
        <begin position="274"/>
        <end position="298"/>
    </location>
</feature>
<keyword evidence="3" id="KW-0732">Signal</keyword>
<evidence type="ECO:0000259" key="8">
    <source>
        <dbReference type="Pfam" id="PF06814"/>
    </source>
</evidence>
<evidence type="ECO:0000256" key="5">
    <source>
        <dbReference type="ARBA" id="ARBA00023136"/>
    </source>
</evidence>
<accession>X2A646</accession>
<feature type="transmembrane region" description="Helical" evidence="7">
    <location>
        <begin position="123"/>
        <end position="142"/>
    </location>
</feature>
<evidence type="ECO:0000256" key="7">
    <source>
        <dbReference type="SAM" id="Phobius"/>
    </source>
</evidence>
<organism evidence="9 10">
    <name type="scientific">Capitella teleta</name>
    <name type="common">Polychaete worm</name>
    <dbReference type="NCBI Taxonomy" id="283909"/>
    <lineage>
        <taxon>Eukaryota</taxon>
        <taxon>Metazoa</taxon>
        <taxon>Spiralia</taxon>
        <taxon>Lophotrochozoa</taxon>
        <taxon>Annelida</taxon>
        <taxon>Polychaeta</taxon>
        <taxon>Sedentaria</taxon>
        <taxon>Scolecida</taxon>
        <taxon>Capitellidae</taxon>
        <taxon>Capitella</taxon>
    </lineage>
</organism>
<keyword evidence="10" id="KW-1185">Reference proteome</keyword>
<dbReference type="GO" id="GO:0005794">
    <property type="term" value="C:Golgi apparatus"/>
    <property type="evidence" value="ECO:0007669"/>
    <property type="project" value="TreeGrafter"/>
</dbReference>
<dbReference type="Pfam" id="PF06814">
    <property type="entry name" value="GOST_TM"/>
    <property type="match status" value="1"/>
</dbReference>
<evidence type="ECO:0000256" key="6">
    <source>
        <dbReference type="SAM" id="MobiDB-lite"/>
    </source>
</evidence>
<keyword evidence="2 7" id="KW-0812">Transmembrane</keyword>
<protein>
    <recommendedName>
        <fullName evidence="8">GOST seven transmembrane domain-containing protein</fullName>
    </recommendedName>
</protein>
<reference evidence="10" key="1">
    <citation type="submission" date="2012-12" db="EMBL/GenBank/DDBJ databases">
        <authorList>
            <person name="Hellsten U."/>
            <person name="Grimwood J."/>
            <person name="Chapman J.A."/>
            <person name="Shapiro H."/>
            <person name="Aerts A."/>
            <person name="Otillar R.P."/>
            <person name="Terry A.Y."/>
            <person name="Boore J.L."/>
            <person name="Simakov O."/>
            <person name="Marletaz F."/>
            <person name="Cho S.-J."/>
            <person name="Edsinger-Gonzales E."/>
            <person name="Havlak P."/>
            <person name="Kuo D.-H."/>
            <person name="Larsson T."/>
            <person name="Lv J."/>
            <person name="Arendt D."/>
            <person name="Savage R."/>
            <person name="Osoegawa K."/>
            <person name="de Jong P."/>
            <person name="Lindberg D.R."/>
            <person name="Seaver E.C."/>
            <person name="Weisblat D.A."/>
            <person name="Putnam N.H."/>
            <person name="Grigoriev I.V."/>
            <person name="Rokhsar D.S."/>
        </authorList>
    </citation>
    <scope>NUCLEOTIDE SEQUENCE</scope>
    <source>
        <strain evidence="10">I ESC-2004</strain>
    </source>
</reference>
<feature type="transmembrane region" description="Helical" evidence="7">
    <location>
        <begin position="49"/>
        <end position="67"/>
    </location>
</feature>
<proteinExistence type="predicted"/>
<reference evidence="10" key="2">
    <citation type="journal article" date="2013" name="Nature">
        <title>Insights into bilaterian evolution from three spiralian genomes.</title>
        <authorList>
            <person name="Simakov O."/>
            <person name="Marletaz F."/>
            <person name="Cho S.J."/>
            <person name="Edsinger-Gonzales E."/>
            <person name="Havlak P."/>
            <person name="Hellsten U."/>
            <person name="Kuo D.H."/>
            <person name="Larsson T."/>
            <person name="Lv J."/>
            <person name="Arendt D."/>
            <person name="Savage R."/>
            <person name="Osoegawa K."/>
            <person name="de Jong P."/>
            <person name="Grimwood J."/>
            <person name="Chapman J.A."/>
            <person name="Shapiro H."/>
            <person name="Aerts A."/>
            <person name="Otillar R.P."/>
            <person name="Terry A.Y."/>
            <person name="Boore J.L."/>
            <person name="Grigoriev I.V."/>
            <person name="Lindberg D.R."/>
            <person name="Seaver E.C."/>
            <person name="Weisblat D.A."/>
            <person name="Putnam N.H."/>
            <person name="Rokhsar D.S."/>
        </authorList>
    </citation>
    <scope>NUCLEOTIDE SEQUENCE</scope>
    <source>
        <strain evidence="10">I ESC-2004</strain>
    </source>
</reference>
<feature type="transmembrane region" description="Helical" evidence="7">
    <location>
        <begin position="16"/>
        <end position="37"/>
    </location>
</feature>
<feature type="transmembrane region" description="Helical" evidence="7">
    <location>
        <begin position="184"/>
        <end position="204"/>
    </location>
</feature>
<reference evidence="9" key="3">
    <citation type="submission" date="2015-06" db="UniProtKB">
        <authorList>
            <consortium name="EnsemblMetazoa"/>
        </authorList>
    </citation>
    <scope>IDENTIFICATION</scope>
</reference>
<dbReference type="GO" id="GO:0016020">
    <property type="term" value="C:membrane"/>
    <property type="evidence" value="ECO:0007669"/>
    <property type="project" value="UniProtKB-SubCell"/>
</dbReference>
<dbReference type="InterPro" id="IPR009637">
    <property type="entry name" value="GPR107/GPR108-like"/>
</dbReference>
<dbReference type="HOGENOM" id="CLU_027525_0_1_1"/>
<evidence type="ECO:0000313" key="10">
    <source>
        <dbReference type="Proteomes" id="UP000014760"/>
    </source>
</evidence>
<feature type="transmembrane region" description="Helical" evidence="7">
    <location>
        <begin position="154"/>
        <end position="172"/>
    </location>
</feature>
<keyword evidence="4 7" id="KW-1133">Transmembrane helix</keyword>
<keyword evidence="5 7" id="KW-0472">Membrane</keyword>
<feature type="transmembrane region" description="Helical" evidence="7">
    <location>
        <begin position="95"/>
        <end position="111"/>
    </location>
</feature>
<dbReference type="OMA" id="WWISATT"/>
<feature type="transmembrane region" description="Helical" evidence="7">
    <location>
        <begin position="224"/>
        <end position="241"/>
    </location>
</feature>
<sequence length="338" mass="38337">MKGPHGYLSAIDWPLLPFYATMCAVYIVYGLFWLVMLCCNWRDLLRLQFWIGAVIFLGMLEKAVFLAEFESINNTGVSVRGAAVFAELVSCMKRTLARMLIVIVSLGFGIVKPRLGPMLHRVLGMGMLYFILGSVEGCLRVLRSKSDPSKDALLSSIPLAVLDAAICWTLRLRRNVVKLSMYRHFTNTLIFAVLASVAYMIWSIKQHKLTTCLTDWKELWVDDAFWHVLFSVILLVIMILWRPTANNQRYAFSPLADAADDEAEEPMLNDAFDTVKMRPKDQSNGDSKRKDASKNKAEDDLKWIEENIPSSIADTALPSLLDSDEEIMTTKFEMSKME</sequence>
<name>X2A646_CAPTE</name>
<feature type="domain" description="GOST seven transmembrane" evidence="8">
    <location>
        <begin position="14"/>
        <end position="248"/>
    </location>
</feature>
<evidence type="ECO:0000256" key="1">
    <source>
        <dbReference type="ARBA" id="ARBA00004141"/>
    </source>
</evidence>
<dbReference type="PANTHER" id="PTHR21229:SF1">
    <property type="entry name" value="GH17801P"/>
    <property type="match status" value="1"/>
</dbReference>
<dbReference type="GO" id="GO:0005829">
    <property type="term" value="C:cytosol"/>
    <property type="evidence" value="ECO:0007669"/>
    <property type="project" value="GOC"/>
</dbReference>
<evidence type="ECO:0000256" key="4">
    <source>
        <dbReference type="ARBA" id="ARBA00022989"/>
    </source>
</evidence>
<comment type="subcellular location">
    <subcellularLocation>
        <location evidence="1">Membrane</location>
        <topology evidence="1">Multi-pass membrane protein</topology>
    </subcellularLocation>
</comment>
<dbReference type="EnsemblMetazoa" id="CapteT20448">
    <property type="protein sequence ID" value="CapteP20448"/>
    <property type="gene ID" value="CapteG20448"/>
</dbReference>
<dbReference type="GO" id="GO:0042147">
    <property type="term" value="P:retrograde transport, endosome to Golgi"/>
    <property type="evidence" value="ECO:0007669"/>
    <property type="project" value="TreeGrafter"/>
</dbReference>
<dbReference type="AlphaFoldDB" id="X2A646"/>
<dbReference type="InterPro" id="IPR053937">
    <property type="entry name" value="GOST_TM"/>
</dbReference>
<dbReference type="PANTHER" id="PTHR21229">
    <property type="entry name" value="LUNG SEVEN TRANSMEMBRANE RECEPTOR"/>
    <property type="match status" value="1"/>
</dbReference>
<dbReference type="Proteomes" id="UP000014760">
    <property type="component" value="Unassembled WGS sequence"/>
</dbReference>